<dbReference type="InterPro" id="IPR002501">
    <property type="entry name" value="PsdUridine_synth_N"/>
</dbReference>
<dbReference type="NCBIfam" id="TIGR00431">
    <property type="entry name" value="TruB"/>
    <property type="match status" value="1"/>
</dbReference>
<sequence>MELNKNLIIPFAKQAGLTSFASMSAVKKALSTKKVGHTGTLDLFADGLLVLLTGQLTRLADIISAEKKTYEAWVEFGTETDTLDPEGEPVLTAPLPSYKNLTESIPSFLGKILQRPPEFSAIKINGKRASDRIRSGEKIEIAEREIEIFKIELKGIITDSGLEFTEKDFLNTNTELKIKYVHISVECSKGTYIRSLVRDLARKASSCAYVRALRRTAVGNFKLEDAAGFALLNDFSAAPENLFLKEKKILDAAAGKKFYEQKEIDFLEIMAKSIIFSPKTAENLKLPYLFLDRKYLNDFYNGKKIKFNWFLNTDEVLENITGLDLENKKICVFCGDLWIGIIGLNKNCPKYETVIKN</sequence>
<accession>A0A0E2E2M0</accession>
<dbReference type="PANTHER" id="PTHR13767">
    <property type="entry name" value="TRNA-PSEUDOURIDINE SYNTHASE"/>
    <property type="match status" value="1"/>
</dbReference>
<proteinExistence type="inferred from homology"/>
<comment type="function">
    <text evidence="5">Responsible for synthesis of pseudouridine from uracil-55 in the psi GC loop of transfer RNAs.</text>
</comment>
<keyword evidence="4 5" id="KW-0413">Isomerase</keyword>
<dbReference type="GO" id="GO:0003723">
    <property type="term" value="F:RNA binding"/>
    <property type="evidence" value="ECO:0007669"/>
    <property type="project" value="InterPro"/>
</dbReference>
<dbReference type="GO" id="GO:1990481">
    <property type="term" value="P:mRNA pseudouridine synthesis"/>
    <property type="evidence" value="ECO:0007669"/>
    <property type="project" value="TreeGrafter"/>
</dbReference>
<dbReference type="InterPro" id="IPR020103">
    <property type="entry name" value="PsdUridine_synth_cat_dom_sf"/>
</dbReference>
<dbReference type="Proteomes" id="UP000011705">
    <property type="component" value="Chromosome"/>
</dbReference>
<dbReference type="HOGENOM" id="CLU_032087_0_0_12"/>
<dbReference type="AlphaFoldDB" id="A0A0E2E2M0"/>
<dbReference type="Gene3D" id="3.30.2350.10">
    <property type="entry name" value="Pseudouridine synthase"/>
    <property type="match status" value="1"/>
</dbReference>
<dbReference type="Pfam" id="PF01509">
    <property type="entry name" value="TruB_N"/>
    <property type="match status" value="1"/>
</dbReference>
<dbReference type="GO" id="GO:0031119">
    <property type="term" value="P:tRNA pseudouridine synthesis"/>
    <property type="evidence" value="ECO:0007669"/>
    <property type="project" value="UniProtKB-UniRule"/>
</dbReference>
<protein>
    <recommendedName>
        <fullName evidence="5">tRNA pseudouridine synthase B</fullName>
        <ecNumber evidence="5">5.4.99.25</ecNumber>
    </recommendedName>
    <alternativeName>
        <fullName evidence="5">tRNA pseudouridine(55) synthase</fullName>
        <shortName evidence="5">Psi55 synthase</shortName>
    </alternativeName>
    <alternativeName>
        <fullName evidence="5">tRNA pseudouridylate synthase</fullName>
    </alternativeName>
    <alternativeName>
        <fullName evidence="5">tRNA-uridine isomerase</fullName>
    </alternativeName>
</protein>
<comment type="similarity">
    <text evidence="2 5">Belongs to the pseudouridine synthase TruB family. Type 1 subfamily.</text>
</comment>
<dbReference type="EC" id="5.4.99.25" evidence="5"/>
<reference evidence="7" key="1">
    <citation type="submission" date="2012-01" db="EMBL/GenBank/DDBJ databases">
        <title>The Genome Sequence of Treponema denticola H-22.</title>
        <authorList>
            <consortium name="The Broad Institute Genome Sequencing Platform"/>
            <person name="Earl A."/>
            <person name="Ward D."/>
            <person name="Feldgarden M."/>
            <person name="Gevers D."/>
            <person name="Blanton J.M."/>
            <person name="Fenno C.J."/>
            <person name="Baranova O.V."/>
            <person name="Mathney J."/>
            <person name="Dewhirst F.E."/>
            <person name="Izard J."/>
            <person name="Young S.K."/>
            <person name="Zeng Q."/>
            <person name="Gargeya S."/>
            <person name="Fitzgerald M."/>
            <person name="Haas B."/>
            <person name="Abouelleil A."/>
            <person name="Alvarado L."/>
            <person name="Arachchi H.M."/>
            <person name="Berlin A."/>
            <person name="Chapman S.B."/>
            <person name="Gearin G."/>
            <person name="Goldberg J."/>
            <person name="Griggs A."/>
            <person name="Gujja S."/>
            <person name="Hansen M."/>
            <person name="Heiman D."/>
            <person name="Howarth C."/>
            <person name="Larimer J."/>
            <person name="Lui A."/>
            <person name="MacDonald P.J.P."/>
            <person name="McCowen C."/>
            <person name="Montmayeur A."/>
            <person name="Murphy C."/>
            <person name="Neiman D."/>
            <person name="Pearson M."/>
            <person name="Priest M."/>
            <person name="Roberts A."/>
            <person name="Saif S."/>
            <person name="Shea T."/>
            <person name="Sisk P."/>
            <person name="Stolte C."/>
            <person name="Sykes S."/>
            <person name="Wortman J."/>
            <person name="Nusbaum C."/>
            <person name="Birren B."/>
        </authorList>
    </citation>
    <scope>NUCLEOTIDE SEQUENCE [LARGE SCALE GENOMIC DNA]</scope>
    <source>
        <strain evidence="7">H-22</strain>
    </source>
</reference>
<evidence type="ECO:0000256" key="5">
    <source>
        <dbReference type="HAMAP-Rule" id="MF_01080"/>
    </source>
</evidence>
<dbReference type="EMBL" id="AGDV01000021">
    <property type="protein sequence ID" value="EMB30789.1"/>
    <property type="molecule type" value="Genomic_DNA"/>
</dbReference>
<evidence type="ECO:0000259" key="6">
    <source>
        <dbReference type="Pfam" id="PF01509"/>
    </source>
</evidence>
<dbReference type="SUPFAM" id="SSF55120">
    <property type="entry name" value="Pseudouridine synthase"/>
    <property type="match status" value="1"/>
</dbReference>
<comment type="caution">
    <text evidence="7">The sequence shown here is derived from an EMBL/GenBank/DDBJ whole genome shotgun (WGS) entry which is preliminary data.</text>
</comment>
<organism evidence="7">
    <name type="scientific">Treponema denticola H-22</name>
    <dbReference type="NCBI Taxonomy" id="999432"/>
    <lineage>
        <taxon>Bacteria</taxon>
        <taxon>Pseudomonadati</taxon>
        <taxon>Spirochaetota</taxon>
        <taxon>Spirochaetia</taxon>
        <taxon>Spirochaetales</taxon>
        <taxon>Treponemataceae</taxon>
        <taxon>Treponema</taxon>
    </lineage>
</organism>
<evidence type="ECO:0000256" key="1">
    <source>
        <dbReference type="ARBA" id="ARBA00000385"/>
    </source>
</evidence>
<dbReference type="GO" id="GO:0160148">
    <property type="term" value="F:tRNA pseudouridine(55) synthase activity"/>
    <property type="evidence" value="ECO:0007669"/>
    <property type="project" value="UniProtKB-EC"/>
</dbReference>
<dbReference type="InterPro" id="IPR014780">
    <property type="entry name" value="tRNA_psdUridine_synth_TruB"/>
</dbReference>
<dbReference type="PATRIC" id="fig|999432.5.peg.2568"/>
<dbReference type="RefSeq" id="WP_002686014.1">
    <property type="nucleotide sequence ID" value="NZ_CM001795.1"/>
</dbReference>
<dbReference type="HAMAP" id="MF_01080">
    <property type="entry name" value="TruB_bact"/>
    <property type="match status" value="1"/>
</dbReference>
<feature type="active site" description="Nucleophile" evidence="5">
    <location>
        <position position="42"/>
    </location>
</feature>
<evidence type="ECO:0000256" key="3">
    <source>
        <dbReference type="ARBA" id="ARBA00022694"/>
    </source>
</evidence>
<evidence type="ECO:0000313" key="7">
    <source>
        <dbReference type="EMBL" id="EMB30789.1"/>
    </source>
</evidence>
<keyword evidence="3 5" id="KW-0819">tRNA processing</keyword>
<comment type="catalytic activity">
    <reaction evidence="1 5">
        <text>uridine(55) in tRNA = pseudouridine(55) in tRNA</text>
        <dbReference type="Rhea" id="RHEA:42532"/>
        <dbReference type="Rhea" id="RHEA-COMP:10101"/>
        <dbReference type="Rhea" id="RHEA-COMP:10102"/>
        <dbReference type="ChEBI" id="CHEBI:65314"/>
        <dbReference type="ChEBI" id="CHEBI:65315"/>
        <dbReference type="EC" id="5.4.99.25"/>
    </reaction>
</comment>
<gene>
    <name evidence="5" type="primary">truB</name>
    <name evidence="7" type="ORF">HMPREF9726_02474</name>
</gene>
<evidence type="ECO:0000256" key="4">
    <source>
        <dbReference type="ARBA" id="ARBA00023235"/>
    </source>
</evidence>
<name>A0A0E2E2M0_TREDN</name>
<dbReference type="PANTHER" id="PTHR13767:SF2">
    <property type="entry name" value="PSEUDOURIDYLATE SYNTHASE TRUB1"/>
    <property type="match status" value="1"/>
</dbReference>
<evidence type="ECO:0000256" key="2">
    <source>
        <dbReference type="ARBA" id="ARBA00005642"/>
    </source>
</evidence>
<feature type="domain" description="Pseudouridine synthase II N-terminal" evidence="6">
    <location>
        <begin position="27"/>
        <end position="193"/>
    </location>
</feature>